<evidence type="ECO:0000313" key="1">
    <source>
        <dbReference type="EMBL" id="MEQ2473957.1"/>
    </source>
</evidence>
<dbReference type="Proteomes" id="UP001438008">
    <property type="component" value="Unassembled WGS sequence"/>
</dbReference>
<comment type="caution">
    <text evidence="1">The sequence shown here is derived from an EMBL/GenBank/DDBJ whole genome shotgun (WGS) entry which is preliminary data.</text>
</comment>
<keyword evidence="2" id="KW-1185">Reference proteome</keyword>
<proteinExistence type="predicted"/>
<organism evidence="1 2">
    <name type="scientific">Laedolimicola intestinihominis</name>
    <dbReference type="NCBI Taxonomy" id="3133166"/>
    <lineage>
        <taxon>Bacteria</taxon>
        <taxon>Bacillati</taxon>
        <taxon>Bacillota</taxon>
        <taxon>Clostridia</taxon>
        <taxon>Lachnospirales</taxon>
        <taxon>Lachnospiraceae</taxon>
        <taxon>Laedolimicola</taxon>
    </lineage>
</organism>
<evidence type="ECO:0000313" key="2">
    <source>
        <dbReference type="Proteomes" id="UP001438008"/>
    </source>
</evidence>
<protein>
    <submittedName>
        <fullName evidence="1">DHHW family protein</fullName>
    </submittedName>
</protein>
<reference evidence="1 2" key="1">
    <citation type="submission" date="2024-03" db="EMBL/GenBank/DDBJ databases">
        <title>Human intestinal bacterial collection.</title>
        <authorList>
            <person name="Pauvert C."/>
            <person name="Hitch T.C.A."/>
            <person name="Clavel T."/>
        </authorList>
    </citation>
    <scope>NUCLEOTIDE SEQUENCE [LARGE SCALE GENOMIC DNA]</scope>
    <source>
        <strain evidence="1 2">CLA-AA-H132</strain>
    </source>
</reference>
<dbReference type="Pfam" id="PF14286">
    <property type="entry name" value="DHHW"/>
    <property type="match status" value="1"/>
</dbReference>
<dbReference type="InterPro" id="IPR025945">
    <property type="entry name" value="DHHW"/>
</dbReference>
<sequence>MRDRKNLNKILGLGFVLVLAGFTAANFLHKDMKFSDTENRMLQQKPAFGLAELVDGRFMSSFEKYQTDQFAFRDQWIRLQTAADQLLGKNKSGDVYLGENQLFEEPSEIGNEVWKNLDAINHFCSQYPDVHSYLMLAPDAASVQKERLPGYVPVAEQEQQLQTLQRYQEEQNSSVTEIPLYETLRAHKDEYLYYRSDHHWTTLGAWYAYEKAAEVMNIPGVAEKAENIGEKLYPVTAQFQGTLSARSGYQVSDDTIEVYWPEPETELVVTYVQEQTKSASLYASEKLSTKDKYGMFLNGNHPLTEIRTMASTGRKLLLVKDSYANCFVPYLTDGFEEIVLVDPRYYYDNLEKLMGQYGFTDVLFLYNLNTFLEDDVLQYVLE</sequence>
<dbReference type="EMBL" id="JBBMFE010000021">
    <property type="protein sequence ID" value="MEQ2473957.1"/>
    <property type="molecule type" value="Genomic_DNA"/>
</dbReference>
<name>A0ABV1FLK9_9FIRM</name>
<dbReference type="RefSeq" id="WP_349165462.1">
    <property type="nucleotide sequence ID" value="NZ_JBBMFE010000021.1"/>
</dbReference>
<gene>
    <name evidence="1" type="ORF">WMO29_15910</name>
</gene>
<accession>A0ABV1FLK9</accession>